<dbReference type="InterPro" id="IPR020807">
    <property type="entry name" value="PKS_DH"/>
</dbReference>
<evidence type="ECO:0000256" key="3">
    <source>
        <dbReference type="PROSITE-ProRule" id="PRU01363"/>
    </source>
</evidence>
<reference evidence="5 6" key="1">
    <citation type="submission" date="2017-01" db="EMBL/GenBank/DDBJ databases">
        <title>Phylogeographic, genomic and meropenem susceptibility analysis of Burkholderia ubonensis.</title>
        <authorList>
            <person name="Price E.P."/>
            <person name="Sarovich D.S."/>
            <person name="Webb J.R."/>
            <person name="Hall C.M."/>
            <person name="Sahl J.W."/>
            <person name="Kaestli M."/>
            <person name="Mayo M."/>
            <person name="Harrington G."/>
            <person name="Baker A.L."/>
            <person name="Sidak-Loftis L.C."/>
            <person name="Lummis M."/>
            <person name="Schupp J.M."/>
            <person name="Gillece J.D."/>
            <person name="Tuanyok A."/>
            <person name="Warner J."/>
            <person name="Busch J.D."/>
            <person name="Keim P."/>
            <person name="Currie B.J."/>
            <person name="Wagner D.M."/>
        </authorList>
    </citation>
    <scope>NUCLEOTIDE SEQUENCE [LARGE SCALE GENOMIC DNA]</scope>
    <source>
        <strain evidence="5 6">A21</strain>
    </source>
</reference>
<dbReference type="InterPro" id="IPR050091">
    <property type="entry name" value="PKS_NRPS_Biosynth_Enz"/>
</dbReference>
<dbReference type="PANTHER" id="PTHR43775">
    <property type="entry name" value="FATTY ACID SYNTHASE"/>
    <property type="match status" value="1"/>
</dbReference>
<dbReference type="RefSeq" id="WP_143286773.1">
    <property type="nucleotide sequence ID" value="NZ_MTJZ01000062.1"/>
</dbReference>
<evidence type="ECO:0000313" key="6">
    <source>
        <dbReference type="Proteomes" id="UP000187194"/>
    </source>
</evidence>
<dbReference type="Gene3D" id="3.40.50.720">
    <property type="entry name" value="NAD(P)-binding Rossmann-like Domain"/>
    <property type="match status" value="1"/>
</dbReference>
<dbReference type="PANTHER" id="PTHR43775:SF37">
    <property type="entry name" value="SI:DKEY-61P9.11"/>
    <property type="match status" value="1"/>
</dbReference>
<protein>
    <recommendedName>
        <fullName evidence="4">PKS/mFAS DH domain-containing protein</fullName>
    </recommendedName>
</protein>
<evidence type="ECO:0000313" key="5">
    <source>
        <dbReference type="EMBL" id="OMG70327.1"/>
    </source>
</evidence>
<accession>A0A1R1J4P4</accession>
<gene>
    <name evidence="5" type="ORF">BW685_26960</name>
</gene>
<dbReference type="SUPFAM" id="SSF51735">
    <property type="entry name" value="NAD(P)-binding Rossmann-fold domains"/>
    <property type="match status" value="2"/>
</dbReference>
<dbReference type="SMART" id="SM00826">
    <property type="entry name" value="PKS_DH"/>
    <property type="match status" value="1"/>
</dbReference>
<dbReference type="EMBL" id="MTJZ01000062">
    <property type="protein sequence ID" value="OMG70327.1"/>
    <property type="molecule type" value="Genomic_DNA"/>
</dbReference>
<dbReference type="Pfam" id="PF14765">
    <property type="entry name" value="PS-DH"/>
    <property type="match status" value="1"/>
</dbReference>
<dbReference type="InterPro" id="IPR036291">
    <property type="entry name" value="NAD(P)-bd_dom_sf"/>
</dbReference>
<dbReference type="InterPro" id="IPR049552">
    <property type="entry name" value="PKS_DH_N"/>
</dbReference>
<dbReference type="Gene3D" id="3.10.129.110">
    <property type="entry name" value="Polyketide synthase dehydratase"/>
    <property type="match status" value="1"/>
</dbReference>
<dbReference type="InterPro" id="IPR013968">
    <property type="entry name" value="PKS_KR"/>
</dbReference>
<dbReference type="PROSITE" id="PS52019">
    <property type="entry name" value="PKS_MFAS_DH"/>
    <property type="match status" value="1"/>
</dbReference>
<feature type="non-terminal residue" evidence="5">
    <location>
        <position position="1"/>
    </location>
</feature>
<evidence type="ECO:0000259" key="4">
    <source>
        <dbReference type="PROSITE" id="PS52019"/>
    </source>
</evidence>
<feature type="domain" description="PKS/mFAS DH" evidence="4">
    <location>
        <begin position="50"/>
        <end position="338"/>
    </location>
</feature>
<dbReference type="InterPro" id="IPR049900">
    <property type="entry name" value="PKS_mFAS_DH"/>
</dbReference>
<dbReference type="GO" id="GO:0006633">
    <property type="term" value="P:fatty acid biosynthetic process"/>
    <property type="evidence" value="ECO:0007669"/>
    <property type="project" value="TreeGrafter"/>
</dbReference>
<comment type="caution">
    <text evidence="5">The sequence shown here is derived from an EMBL/GenBank/DDBJ whole genome shotgun (WGS) entry which is preliminary data.</text>
</comment>
<dbReference type="AlphaFoldDB" id="A0A1R1J4P4"/>
<name>A0A1R1J4P4_9BURK</name>
<dbReference type="InterPro" id="IPR049551">
    <property type="entry name" value="PKS_DH_C"/>
</dbReference>
<dbReference type="Proteomes" id="UP000187194">
    <property type="component" value="Unassembled WGS sequence"/>
</dbReference>
<feature type="active site" description="Proton donor; for dehydratase activity" evidence="3">
    <location>
        <position position="251"/>
    </location>
</feature>
<feature type="active site" description="Proton acceptor; for dehydratase activity" evidence="3">
    <location>
        <position position="79"/>
    </location>
</feature>
<proteinExistence type="predicted"/>
<feature type="region of interest" description="C-terminal hotdog fold" evidence="3">
    <location>
        <begin position="189"/>
        <end position="338"/>
    </location>
</feature>
<keyword evidence="2" id="KW-0597">Phosphoprotein</keyword>
<organism evidence="5 6">
    <name type="scientific">Burkholderia ubonensis</name>
    <dbReference type="NCBI Taxonomy" id="101571"/>
    <lineage>
        <taxon>Bacteria</taxon>
        <taxon>Pseudomonadati</taxon>
        <taxon>Pseudomonadota</taxon>
        <taxon>Betaproteobacteria</taxon>
        <taxon>Burkholderiales</taxon>
        <taxon>Burkholderiaceae</taxon>
        <taxon>Burkholderia</taxon>
        <taxon>Burkholderia cepacia complex</taxon>
    </lineage>
</organism>
<feature type="region of interest" description="N-terminal hotdog fold" evidence="3">
    <location>
        <begin position="50"/>
        <end position="176"/>
    </location>
</feature>
<feature type="non-terminal residue" evidence="5">
    <location>
        <position position="606"/>
    </location>
</feature>
<evidence type="ECO:0000256" key="2">
    <source>
        <dbReference type="ARBA" id="ARBA00022553"/>
    </source>
</evidence>
<dbReference type="Pfam" id="PF08659">
    <property type="entry name" value="KR"/>
    <property type="match status" value="1"/>
</dbReference>
<dbReference type="GO" id="GO:0004312">
    <property type="term" value="F:fatty acid synthase activity"/>
    <property type="evidence" value="ECO:0007669"/>
    <property type="project" value="TreeGrafter"/>
</dbReference>
<dbReference type="Pfam" id="PF21089">
    <property type="entry name" value="PKS_DH_N"/>
    <property type="match status" value="1"/>
</dbReference>
<sequence>HVDWLRMYGEARPQRLRLPTYPFARDRYWVPEIGAKPLVGQAAAAADGLHPLVHRNTSNLAEQRFTSVLSGREPWLTDHVVRGRKMLPGVAHLEMARTALAEALSMDGGVGVNGLHLRSVVFSRPILVGDAELEVHVGVHPEADGGLAYTLHGVDAESGERVVYSQGVAVSETVADVRIDLNAMRAACGAEEVAAADFYAMFDEKGLSLGPHLRAVQALYLGKGQVLAQLRMPAVALADQTRYLLHPSMMDGALQASMGLLIAAGEVDTRLGLPFALERLEILAPTTERMWSYVRFSAGSQASDRVQKLDFDLCDDAGRVCVRFVGLSVRTLDAGDEASASQTLLLEPAWRAAAVEGDPVEVTSHLVLLGDGEVDGDALSAQLGVRCERLPDDYAAQAECVLARLQTLFTEKRNERVLMQVVVPGSGAGQVSSGLAGLLRSARLENAKFVGQLIEVAQGETAEGLAARLRENARRANDVRIRYADGERQVQGWREVTVAEPVAPWKDGGVYLITGGLGGLGRIFAKEIATRARCVTLVLTGRRAWSDVSDESTRSLVRELEALGATVVYQALDVSDREAVRQLVLQIQEEHQALNGIVHGAGVIRD</sequence>
<dbReference type="Gene3D" id="3.30.70.3290">
    <property type="match status" value="1"/>
</dbReference>
<dbReference type="InterPro" id="IPR042104">
    <property type="entry name" value="PKS_dehydratase_sf"/>
</dbReference>
<evidence type="ECO:0000256" key="1">
    <source>
        <dbReference type="ARBA" id="ARBA00022450"/>
    </source>
</evidence>
<keyword evidence="1" id="KW-0596">Phosphopantetheine</keyword>